<evidence type="ECO:0000256" key="2">
    <source>
        <dbReference type="ARBA" id="ARBA00004123"/>
    </source>
</evidence>
<keyword evidence="3" id="KW-0507">mRNA processing</keyword>
<dbReference type="Pfam" id="PF23241">
    <property type="entry name" value="HAT_PRP39_C"/>
    <property type="match status" value="1"/>
</dbReference>
<dbReference type="InterPro" id="IPR059164">
    <property type="entry name" value="HAT_PRP39_C"/>
</dbReference>
<dbReference type="GO" id="GO:0071004">
    <property type="term" value="C:U2-type prespliceosome"/>
    <property type="evidence" value="ECO:0007669"/>
    <property type="project" value="TreeGrafter"/>
</dbReference>
<feature type="region of interest" description="Disordered" evidence="10">
    <location>
        <begin position="1"/>
        <end position="43"/>
    </location>
</feature>
<feature type="compositionally biased region" description="Acidic residues" evidence="10">
    <location>
        <begin position="97"/>
        <end position="110"/>
    </location>
</feature>
<organism evidence="12 13">
    <name type="scientific">Patiria miniata</name>
    <name type="common">Bat star</name>
    <name type="synonym">Asterina miniata</name>
    <dbReference type="NCBI Taxonomy" id="46514"/>
    <lineage>
        <taxon>Eukaryota</taxon>
        <taxon>Metazoa</taxon>
        <taxon>Echinodermata</taxon>
        <taxon>Eleutherozoa</taxon>
        <taxon>Asterozoa</taxon>
        <taxon>Asteroidea</taxon>
        <taxon>Valvatacea</taxon>
        <taxon>Valvatida</taxon>
        <taxon>Asterinidae</taxon>
        <taxon>Patiria</taxon>
    </lineage>
</organism>
<dbReference type="RefSeq" id="XP_038073857.1">
    <property type="nucleotide sequence ID" value="XM_038217929.1"/>
</dbReference>
<feature type="compositionally biased region" description="Basic and acidic residues" evidence="10">
    <location>
        <begin position="214"/>
        <end position="238"/>
    </location>
</feature>
<feature type="region of interest" description="Disordered" evidence="10">
    <location>
        <begin position="78"/>
        <end position="266"/>
    </location>
</feature>
<feature type="compositionally biased region" description="Acidic residues" evidence="10">
    <location>
        <begin position="468"/>
        <end position="486"/>
    </location>
</feature>
<proteinExistence type="inferred from homology"/>
<feature type="region of interest" description="Disordered" evidence="10">
    <location>
        <begin position="468"/>
        <end position="512"/>
    </location>
</feature>
<evidence type="ECO:0000256" key="6">
    <source>
        <dbReference type="ARBA" id="ARBA00023242"/>
    </source>
</evidence>
<keyword evidence="13" id="KW-1185">Reference proteome</keyword>
<dbReference type="PROSITE" id="PS50800">
    <property type="entry name" value="SAP"/>
    <property type="match status" value="1"/>
</dbReference>
<feature type="compositionally biased region" description="Polar residues" evidence="10">
    <location>
        <begin position="823"/>
        <end position="833"/>
    </location>
</feature>
<feature type="compositionally biased region" description="Basic and acidic residues" evidence="10">
    <location>
        <begin position="250"/>
        <end position="264"/>
    </location>
</feature>
<evidence type="ECO:0000256" key="9">
    <source>
        <dbReference type="ARBA" id="ARBA00080852"/>
    </source>
</evidence>
<dbReference type="SMART" id="SM00513">
    <property type="entry name" value="SAP"/>
    <property type="match status" value="1"/>
</dbReference>
<comment type="function">
    <text evidence="1">Involved in pre-mRNA splicing.</text>
</comment>
<dbReference type="GO" id="GO:0030627">
    <property type="term" value="F:pre-mRNA 5'-splice site binding"/>
    <property type="evidence" value="ECO:0007669"/>
    <property type="project" value="TreeGrafter"/>
</dbReference>
<feature type="compositionally biased region" description="Pro residues" evidence="10">
    <location>
        <begin position="959"/>
        <end position="973"/>
    </location>
</feature>
<feature type="region of interest" description="Disordered" evidence="10">
    <location>
        <begin position="869"/>
        <end position="977"/>
    </location>
</feature>
<dbReference type="InterPro" id="IPR003107">
    <property type="entry name" value="HAT"/>
</dbReference>
<dbReference type="Gene3D" id="1.10.720.30">
    <property type="entry name" value="SAP domain"/>
    <property type="match status" value="1"/>
</dbReference>
<sequence length="996" mass="111317">MAETVMDSTIEAPENGQIEPQKSEASVISDDYDPSIPTDEKGSVAEFTPSKMKVAELRTELMNRGLDAKGNKAALVQRLEEALDTPQGEVSTPQQPGDEDNGDEEDEDEVTMITPEDIGGKDQEIGDLEMLAPLQSKEESGEGDVDAVEEIDDEGESSATENIEEQGQIEMEMETETAAAGQEQKQEEPMEQEPTEKPTSKPLVPKAKPAEVPAAKEKPKQEPKVVAKPQEKVVEKSKPAKGATKAPAAKAKEETKKPEVEKGPPPELQKYWKAVKDKPTDFTGWTYLLQYVEQQGHMPSVRDAFDAFLARYPYCYGYWKKYADLERKKAKNTEKAQEVFETGMKAIPLSSDLWMQYIQFVGQTASPEEVTDRLRSVYSKAIAAAGTDFRSDKLWDMYINFEKDKQEWQRVTKVYDQLLTIPTQLYSHHFEKFKEHIKKHHPKDSLSVDEFIKLRMEVVEVLGVVEPGIEEGDEGGDDAPPGDDDAPPGVEIAPPGLETPAAKKAASSKQVEMENEAIRKKVLESRGAVYRQTEQEVSKRWAYEEGIRRPYFHAKPLEKSQLKNWREYLDFETANGTHERVLILYERCLVACALYEEFWMRYAKYLEPHSIEGVSSVYKRACSIHLPKKPSIHLRWAAFEEKQGNMTAAQEILQKLEENVPDLLMVSLERLSLERRLGNKEEVVGILRKRMGASKKPEIKAFFAMKLSRYYAKVMNDIDNARKVLQDAVQWAKDKVTLYLQMLDLEMQQIPSDEQAILDLLQKGIEVSKDMDDKMKFSQRRLTYLMDFGTDVAKLQTAYESHQVLLKEQLEILQVANKKRSAETSGASDSAQCQLPGAHASPNTAAAVATPAKPVQRGVAFAGWKRGSDLTSVKGESTPAATPAKKAKTEDSKASTTPTPTTPTTAATPSKPHPLLSNPVSNPSGPAAAQDYNQPPGPNPGWGGYNQPQYGPQGGNYGPVPPGPGGYNQPPPNSYNQQYQQYQQAWGNYNQGYYPR</sequence>
<reference evidence="12" key="1">
    <citation type="submission" date="2022-11" db="UniProtKB">
        <authorList>
            <consortium name="EnsemblMetazoa"/>
        </authorList>
    </citation>
    <scope>IDENTIFICATION</scope>
</reference>
<dbReference type="FunFam" id="1.25.40.10:FF:000063">
    <property type="entry name" value="Pre-mRNA processing factor 39"/>
    <property type="match status" value="1"/>
</dbReference>
<dbReference type="Proteomes" id="UP000887568">
    <property type="component" value="Unplaced"/>
</dbReference>
<evidence type="ECO:0000313" key="12">
    <source>
        <dbReference type="EnsemblMetazoa" id="XP_038073857.1"/>
    </source>
</evidence>
<keyword evidence="4" id="KW-0677">Repeat</keyword>
<evidence type="ECO:0000256" key="3">
    <source>
        <dbReference type="ARBA" id="ARBA00022664"/>
    </source>
</evidence>
<feature type="region of interest" description="Disordered" evidence="10">
    <location>
        <begin position="823"/>
        <end position="852"/>
    </location>
</feature>
<name>A0A914BEL6_PATMI</name>
<comment type="subcellular location">
    <subcellularLocation>
        <location evidence="2">Nucleus</location>
    </subcellularLocation>
</comment>
<dbReference type="InterPro" id="IPR003034">
    <property type="entry name" value="SAP_dom"/>
</dbReference>
<evidence type="ECO:0000256" key="1">
    <source>
        <dbReference type="ARBA" id="ARBA00003777"/>
    </source>
</evidence>
<dbReference type="Pfam" id="PF02037">
    <property type="entry name" value="SAP"/>
    <property type="match status" value="1"/>
</dbReference>
<dbReference type="OMA" id="SMDKVEM"/>
<feature type="domain" description="SAP" evidence="11">
    <location>
        <begin position="49"/>
        <end position="83"/>
    </location>
</feature>
<dbReference type="CTD" id="55015"/>
<dbReference type="InterPro" id="IPR036361">
    <property type="entry name" value="SAP_dom_sf"/>
</dbReference>
<evidence type="ECO:0000313" key="13">
    <source>
        <dbReference type="Proteomes" id="UP000887568"/>
    </source>
</evidence>
<dbReference type="GO" id="GO:0005685">
    <property type="term" value="C:U1 snRNP"/>
    <property type="evidence" value="ECO:0007669"/>
    <property type="project" value="TreeGrafter"/>
</dbReference>
<evidence type="ECO:0000259" key="11">
    <source>
        <dbReference type="PROSITE" id="PS50800"/>
    </source>
</evidence>
<keyword evidence="5" id="KW-0508">mRNA splicing</keyword>
<feature type="compositionally biased region" description="Low complexity" evidence="10">
    <location>
        <begin position="165"/>
        <end position="183"/>
    </location>
</feature>
<dbReference type="PANTHER" id="PTHR17204:SF5">
    <property type="entry name" value="PRE-MRNA-PROCESSING FACTOR 39"/>
    <property type="match status" value="1"/>
</dbReference>
<keyword evidence="6" id="KW-0539">Nucleus</keyword>
<dbReference type="Pfam" id="PF23240">
    <property type="entry name" value="HAT_PRP39_N"/>
    <property type="match status" value="1"/>
</dbReference>
<dbReference type="GO" id="GO:0000395">
    <property type="term" value="P:mRNA 5'-splice site recognition"/>
    <property type="evidence" value="ECO:0007669"/>
    <property type="project" value="TreeGrafter"/>
</dbReference>
<evidence type="ECO:0000256" key="10">
    <source>
        <dbReference type="SAM" id="MobiDB-lite"/>
    </source>
</evidence>
<dbReference type="Gene3D" id="1.25.40.10">
    <property type="entry name" value="Tetratricopeptide repeat domain"/>
    <property type="match status" value="2"/>
</dbReference>
<protein>
    <recommendedName>
        <fullName evidence="8">Pre-mRNA-processing factor 39</fullName>
    </recommendedName>
    <alternativeName>
        <fullName evidence="9">PRP39 homolog</fullName>
    </alternativeName>
</protein>
<dbReference type="FunFam" id="1.25.40.10:FF:000091">
    <property type="entry name" value="Pre-mRNA-processing factor 39"/>
    <property type="match status" value="1"/>
</dbReference>
<dbReference type="AlphaFoldDB" id="A0A914BEL6"/>
<dbReference type="SUPFAM" id="SSF68906">
    <property type="entry name" value="SAP domain"/>
    <property type="match status" value="1"/>
</dbReference>
<evidence type="ECO:0000256" key="4">
    <source>
        <dbReference type="ARBA" id="ARBA00022737"/>
    </source>
</evidence>
<feature type="compositionally biased region" description="Low complexity" evidence="10">
    <location>
        <begin position="838"/>
        <end position="852"/>
    </location>
</feature>
<dbReference type="SUPFAM" id="SSF48452">
    <property type="entry name" value="TPR-like"/>
    <property type="match status" value="2"/>
</dbReference>
<dbReference type="PANTHER" id="PTHR17204">
    <property type="entry name" value="PRE-MRNA PROCESSING PROTEIN PRP39-RELATED"/>
    <property type="match status" value="1"/>
</dbReference>
<dbReference type="GeneID" id="119741958"/>
<evidence type="ECO:0000256" key="7">
    <source>
        <dbReference type="ARBA" id="ARBA00038019"/>
    </source>
</evidence>
<dbReference type="EnsemblMetazoa" id="XM_038217929.1">
    <property type="protein sequence ID" value="XP_038073857.1"/>
    <property type="gene ID" value="LOC119741958"/>
</dbReference>
<evidence type="ECO:0000256" key="5">
    <source>
        <dbReference type="ARBA" id="ARBA00023187"/>
    </source>
</evidence>
<dbReference type="GO" id="GO:0000243">
    <property type="term" value="C:commitment complex"/>
    <property type="evidence" value="ECO:0007669"/>
    <property type="project" value="TreeGrafter"/>
</dbReference>
<feature type="compositionally biased region" description="Low complexity" evidence="10">
    <location>
        <begin position="240"/>
        <end position="249"/>
    </location>
</feature>
<feature type="compositionally biased region" description="Basic and acidic residues" evidence="10">
    <location>
        <begin position="184"/>
        <end position="199"/>
    </location>
</feature>
<feature type="compositionally biased region" description="Low complexity" evidence="10">
    <location>
        <begin position="894"/>
        <end position="910"/>
    </location>
</feature>
<comment type="similarity">
    <text evidence="7">Belongs to the PRP39 family.</text>
</comment>
<dbReference type="OrthoDB" id="10265668at2759"/>
<accession>A0A914BEL6</accession>
<dbReference type="InterPro" id="IPR011990">
    <property type="entry name" value="TPR-like_helical_dom_sf"/>
</dbReference>
<dbReference type="SMART" id="SM00386">
    <property type="entry name" value="HAT"/>
    <property type="match status" value="8"/>
</dbReference>
<feature type="compositionally biased region" description="Acidic residues" evidence="10">
    <location>
        <begin position="141"/>
        <end position="156"/>
    </location>
</feature>
<evidence type="ECO:0000256" key="8">
    <source>
        <dbReference type="ARBA" id="ARBA00067962"/>
    </source>
</evidence>
<feature type="compositionally biased region" description="Low complexity" evidence="10">
    <location>
        <begin position="201"/>
        <end position="213"/>
    </location>
</feature>